<dbReference type="EMBL" id="CAAALY010018684">
    <property type="protein sequence ID" value="VEL13716.1"/>
    <property type="molecule type" value="Genomic_DNA"/>
</dbReference>
<reference evidence="4" key="1">
    <citation type="submission" date="2018-11" db="EMBL/GenBank/DDBJ databases">
        <authorList>
            <consortium name="Pathogen Informatics"/>
        </authorList>
    </citation>
    <scope>NUCLEOTIDE SEQUENCE</scope>
</reference>
<dbReference type="InterPro" id="IPR002110">
    <property type="entry name" value="Ankyrin_rpt"/>
</dbReference>
<dbReference type="PANTHER" id="PTHR24123">
    <property type="entry name" value="ANKYRIN REPEAT-CONTAINING"/>
    <property type="match status" value="1"/>
</dbReference>
<feature type="repeat" description="ANK" evidence="3">
    <location>
        <begin position="38"/>
        <end position="70"/>
    </location>
</feature>
<dbReference type="PROSITE" id="PS50088">
    <property type="entry name" value="ANK_REPEAT"/>
    <property type="match status" value="1"/>
</dbReference>
<dbReference type="SMART" id="SM00248">
    <property type="entry name" value="ANK"/>
    <property type="match status" value="1"/>
</dbReference>
<evidence type="ECO:0000256" key="2">
    <source>
        <dbReference type="ARBA" id="ARBA00023043"/>
    </source>
</evidence>
<dbReference type="PANTHER" id="PTHR24123:SF141">
    <property type="entry name" value="ANKYRIN 2, ISOFORM U"/>
    <property type="match status" value="1"/>
</dbReference>
<dbReference type="SUPFAM" id="SSF48403">
    <property type="entry name" value="Ankyrin repeat"/>
    <property type="match status" value="1"/>
</dbReference>
<accession>A0A3S5CJM3</accession>
<dbReference type="Pfam" id="PF12796">
    <property type="entry name" value="Ank_2"/>
    <property type="match status" value="1"/>
</dbReference>
<organism evidence="4 5">
    <name type="scientific">Protopolystoma xenopodis</name>
    <dbReference type="NCBI Taxonomy" id="117903"/>
    <lineage>
        <taxon>Eukaryota</taxon>
        <taxon>Metazoa</taxon>
        <taxon>Spiralia</taxon>
        <taxon>Lophotrochozoa</taxon>
        <taxon>Platyhelminthes</taxon>
        <taxon>Monogenea</taxon>
        <taxon>Polyopisthocotylea</taxon>
        <taxon>Polystomatidea</taxon>
        <taxon>Polystomatidae</taxon>
        <taxon>Protopolystoma</taxon>
    </lineage>
</organism>
<dbReference type="InterPro" id="IPR036770">
    <property type="entry name" value="Ankyrin_rpt-contain_sf"/>
</dbReference>
<proteinExistence type="predicted"/>
<evidence type="ECO:0000313" key="5">
    <source>
        <dbReference type="Proteomes" id="UP000784294"/>
    </source>
</evidence>
<dbReference type="AlphaFoldDB" id="A0A3S5CJM3"/>
<evidence type="ECO:0000256" key="3">
    <source>
        <dbReference type="PROSITE-ProRule" id="PRU00023"/>
    </source>
</evidence>
<evidence type="ECO:0000256" key="1">
    <source>
        <dbReference type="ARBA" id="ARBA00022737"/>
    </source>
</evidence>
<keyword evidence="5" id="KW-1185">Reference proteome</keyword>
<dbReference type="PROSITE" id="PS50297">
    <property type="entry name" value="ANK_REP_REGION"/>
    <property type="match status" value="1"/>
</dbReference>
<dbReference type="Gene3D" id="1.25.40.20">
    <property type="entry name" value="Ankyrin repeat-containing domain"/>
    <property type="match status" value="1"/>
</dbReference>
<dbReference type="OrthoDB" id="6228509at2759"/>
<dbReference type="InterPro" id="IPR051165">
    <property type="entry name" value="Multifunctional_ANK_Repeat"/>
</dbReference>
<dbReference type="Proteomes" id="UP000784294">
    <property type="component" value="Unassembled WGS sequence"/>
</dbReference>
<protein>
    <submittedName>
        <fullName evidence="4">Uncharacterized protein</fullName>
    </submittedName>
</protein>
<name>A0A3S5CJM3_9PLAT</name>
<keyword evidence="1" id="KW-0677">Repeat</keyword>
<comment type="caution">
    <text evidence="4">The sequence shown here is derived from an EMBL/GenBank/DDBJ whole genome shotgun (WGS) entry which is preliminary data.</text>
</comment>
<keyword evidence="2 3" id="KW-0040">ANK repeat</keyword>
<evidence type="ECO:0000313" key="4">
    <source>
        <dbReference type="EMBL" id="VEL13716.1"/>
    </source>
</evidence>
<sequence>MAAKRNHVEIATLLLAHESSSASEDQDITALVEAESRCGFTPLHLAAQDGHVDMACLLLQHNANPDHQAKVGLFLRP</sequence>
<gene>
    <name evidence="4" type="ORF">PXEA_LOCUS7156</name>
</gene>